<feature type="domain" description="Helicase ATP-binding" evidence="5">
    <location>
        <begin position="276"/>
        <end position="466"/>
    </location>
</feature>
<sequence>MGQNQILTARQARAFVRSIQTTWQVGTIQWSENDSAETLDEAYRLLHAGDVLQTVAGGSAADAALAFRRAGELFEWLARSNDSLREVVPLALFAAGAYQLGGLPAMAAGLLSQSRVENDGLLLFADFLSANFDNVIERVAAFWQTNPELTVREAGAGFFVKDPGTDLSWLATVELVRSVGLGANSLRIGDHERLNAAILHLRQVELFLVRYAPEDVAMLAFFIRSAAERYSKASIYRPLRQLADFTPAYLDYLNGFARRQYAQGRGVLWQSQQQGIERLLQNSSFALCTPTGSGKTLVANLAIVKELLLVADGRVAPLALYIVPSRALAGEVEAKLNAELGREFIVTGLYGGADWGITDAWFTADQPTVLIATVEKADALMRYLGPMLVARLKLLLVDEAHQVVIDDTVYEQESLAEHTNRAVRLETFISRTLARKPDIVRVALTAVAGGAADPVAKWIEGNPDATAVGSYYRSTRQAIGILEVRPNAAPEILFDMLNDRILAVRGRAQNVYMRLRIPQMPQPLARIRGSLNHCTQLAILWTALHLVEGERRILVSVAQSPEDTIRWYAEAFSLNGWEDAPPFTPPADGPDAELFRTTRMVCADYCGVESHELTLLDRGIATNHGQMPQRLRRMMVALIERSICRITIATATLTEGVNLPFDLILLPSVIRSSFDVATGQRTEHPMSTAEFRNLAGRAGRPGAAKGMEGITLVVLPAAVWTTAPGQRRTQQNQVIARRAEYDRLFARLSAEAAGGGEHNSPLSVLLKSIRQRAVQLGVSTAADFTDWLETAAPLMVSPAAGTASPAAGARLADSIDELDGMILSAIEEVQSLQPAQLTAAQLEATLTNVWQNTFSRVAAAYEDWMERAFIQRGKGLVETVYPDSQERKRLYTYGYTPCIGQRFRPAAELLIDVLHYTDRYGAMQSDDRLAIFHQLGNIVADDRGFGFSIRDTVTGRNLFERWHEVLAWWMAATDAPQPPVNDLRSWQIFVADNLEFRLGVAIGAAVAQRWSEENPDPFATPNLATWRQTSDLPWFAFWAKELLRWGTLDPFVAFTMSQGIARSRDDMGILRTEFLDWMHQREDFDPKDSEALIDPQNFLQWARGRTSAATDKPRFRSLPADLEGTDGRNGQYSVIPIERPDLIQWIDPAGYQLAVSARSRLLRSPEIFRYDFQLGAAGHHPEVTRTF</sequence>
<dbReference type="SUPFAM" id="SSF52540">
    <property type="entry name" value="P-loop containing nucleoside triphosphate hydrolases"/>
    <property type="match status" value="2"/>
</dbReference>
<dbReference type="Proteomes" id="UP000587524">
    <property type="component" value="Unassembled WGS sequence"/>
</dbReference>
<keyword evidence="3" id="KW-0347">Helicase</keyword>
<evidence type="ECO:0000313" key="6">
    <source>
        <dbReference type="EMBL" id="MBA9019833.1"/>
    </source>
</evidence>
<dbReference type="PROSITE" id="PS51192">
    <property type="entry name" value="HELICASE_ATP_BIND_1"/>
    <property type="match status" value="1"/>
</dbReference>
<keyword evidence="2" id="KW-0378">Hydrolase</keyword>
<dbReference type="SMART" id="SM00487">
    <property type="entry name" value="DEXDc"/>
    <property type="match status" value="1"/>
</dbReference>
<protein>
    <recommendedName>
        <fullName evidence="5">Helicase ATP-binding domain-containing protein</fullName>
    </recommendedName>
</protein>
<keyword evidence="4" id="KW-0067">ATP-binding</keyword>
<keyword evidence="1" id="KW-0547">Nucleotide-binding</keyword>
<accession>A0ABR6C4F0</accession>
<evidence type="ECO:0000256" key="1">
    <source>
        <dbReference type="ARBA" id="ARBA00022741"/>
    </source>
</evidence>
<gene>
    <name evidence="6" type="ORF">HNQ97_001828</name>
</gene>
<dbReference type="InterPro" id="IPR027417">
    <property type="entry name" value="P-loop_NTPase"/>
</dbReference>
<evidence type="ECO:0000256" key="3">
    <source>
        <dbReference type="ARBA" id="ARBA00022806"/>
    </source>
</evidence>
<dbReference type="PANTHER" id="PTHR47961:SF6">
    <property type="entry name" value="DNA-DIRECTED DNA POLYMERASE"/>
    <property type="match status" value="1"/>
</dbReference>
<dbReference type="Pfam" id="PF00270">
    <property type="entry name" value="DEAD"/>
    <property type="match status" value="1"/>
</dbReference>
<dbReference type="EMBL" id="JACJHZ010000007">
    <property type="protein sequence ID" value="MBA9019833.1"/>
    <property type="molecule type" value="Genomic_DNA"/>
</dbReference>
<name>A0ABR6C4F0_9HYPH</name>
<dbReference type="InterPro" id="IPR001650">
    <property type="entry name" value="Helicase_C-like"/>
</dbReference>
<dbReference type="RefSeq" id="WP_246340634.1">
    <property type="nucleotide sequence ID" value="NZ_JACJHY010000007.1"/>
</dbReference>
<dbReference type="Gene3D" id="3.40.50.300">
    <property type="entry name" value="P-loop containing nucleotide triphosphate hydrolases"/>
    <property type="match status" value="2"/>
</dbReference>
<evidence type="ECO:0000313" key="7">
    <source>
        <dbReference type="Proteomes" id="UP000587524"/>
    </source>
</evidence>
<reference evidence="6 7" key="1">
    <citation type="submission" date="2020-08" db="EMBL/GenBank/DDBJ databases">
        <title>Genomic Encyclopedia of Type Strains, Phase IV (KMG-IV): sequencing the most valuable type-strain genomes for metagenomic binning, comparative biology and taxonomic classification.</title>
        <authorList>
            <person name="Goeker M."/>
        </authorList>
    </citation>
    <scope>NUCLEOTIDE SEQUENCE [LARGE SCALE GENOMIC DNA]</scope>
    <source>
        <strain evidence="6 7">DSM 17455</strain>
    </source>
</reference>
<comment type="caution">
    <text evidence="6">The sequence shown here is derived from an EMBL/GenBank/DDBJ whole genome shotgun (WGS) entry which is preliminary data.</text>
</comment>
<dbReference type="InterPro" id="IPR011545">
    <property type="entry name" value="DEAD/DEAH_box_helicase_dom"/>
</dbReference>
<keyword evidence="7" id="KW-1185">Reference proteome</keyword>
<organism evidence="6 7">
    <name type="scientific">Aminobacter ciceronei</name>
    <dbReference type="NCBI Taxonomy" id="150723"/>
    <lineage>
        <taxon>Bacteria</taxon>
        <taxon>Pseudomonadati</taxon>
        <taxon>Pseudomonadota</taxon>
        <taxon>Alphaproteobacteria</taxon>
        <taxon>Hyphomicrobiales</taxon>
        <taxon>Phyllobacteriaceae</taxon>
        <taxon>Aminobacter</taxon>
    </lineage>
</organism>
<dbReference type="InterPro" id="IPR050474">
    <property type="entry name" value="Hel308_SKI2-like"/>
</dbReference>
<evidence type="ECO:0000256" key="4">
    <source>
        <dbReference type="ARBA" id="ARBA00022840"/>
    </source>
</evidence>
<evidence type="ECO:0000256" key="2">
    <source>
        <dbReference type="ARBA" id="ARBA00022801"/>
    </source>
</evidence>
<proteinExistence type="predicted"/>
<dbReference type="PANTHER" id="PTHR47961">
    <property type="entry name" value="DNA POLYMERASE THETA, PUTATIVE (AFU_ORTHOLOGUE AFUA_1G05260)-RELATED"/>
    <property type="match status" value="1"/>
</dbReference>
<dbReference type="InterPro" id="IPR014001">
    <property type="entry name" value="Helicase_ATP-bd"/>
</dbReference>
<dbReference type="SMART" id="SM00490">
    <property type="entry name" value="HELICc"/>
    <property type="match status" value="1"/>
</dbReference>
<evidence type="ECO:0000259" key="5">
    <source>
        <dbReference type="PROSITE" id="PS51192"/>
    </source>
</evidence>